<keyword evidence="3" id="KW-0326">Glycosidase</keyword>
<evidence type="ECO:0000259" key="6">
    <source>
        <dbReference type="Pfam" id="PF21317"/>
    </source>
</evidence>
<evidence type="ECO:0000256" key="1">
    <source>
        <dbReference type="ARBA" id="ARBA00009809"/>
    </source>
</evidence>
<proteinExistence type="inferred from homology"/>
<evidence type="ECO:0000259" key="5">
    <source>
        <dbReference type="Pfam" id="PF01301"/>
    </source>
</evidence>
<dbReference type="InterPro" id="IPR048913">
    <property type="entry name" value="BetaGal_gal-bd"/>
</dbReference>
<dbReference type="SUPFAM" id="SSF49785">
    <property type="entry name" value="Galactose-binding domain-like"/>
    <property type="match status" value="2"/>
</dbReference>
<organism evidence="8 9">
    <name type="scientific">Candidatus Chloroploca asiatica</name>
    <dbReference type="NCBI Taxonomy" id="1506545"/>
    <lineage>
        <taxon>Bacteria</taxon>
        <taxon>Bacillati</taxon>
        <taxon>Chloroflexota</taxon>
        <taxon>Chloroflexia</taxon>
        <taxon>Chloroflexales</taxon>
        <taxon>Chloroflexineae</taxon>
        <taxon>Oscillochloridaceae</taxon>
        <taxon>Candidatus Chloroploca</taxon>
    </lineage>
</organism>
<evidence type="ECO:0000313" key="8">
    <source>
        <dbReference type="EMBL" id="PDV97227.1"/>
    </source>
</evidence>
<dbReference type="Gene3D" id="2.60.120.260">
    <property type="entry name" value="Galactose-binding domain-like"/>
    <property type="match status" value="2"/>
</dbReference>
<dbReference type="RefSeq" id="WP_097654652.1">
    <property type="nucleotide sequence ID" value="NZ_LYXE01000157.1"/>
</dbReference>
<name>A0A2H3L257_9CHLR</name>
<evidence type="ECO:0000256" key="2">
    <source>
        <dbReference type="ARBA" id="ARBA00022801"/>
    </source>
</evidence>
<dbReference type="InterPro" id="IPR001944">
    <property type="entry name" value="Glycoside_Hdrlase_35"/>
</dbReference>
<dbReference type="Proteomes" id="UP000220922">
    <property type="component" value="Unassembled WGS sequence"/>
</dbReference>
<dbReference type="InterPro" id="IPR017853">
    <property type="entry name" value="GH"/>
</dbReference>
<sequence>MVPAVTLGRDGLLLDGQPFYLLAGCIHYFRWPYAEWRSLLTQARRAGLNTIDTVIPWNRHEPRPGHFDFADEANLAAFLDLCHVLGLKVIVRPGPYICAEWENGGLPAWLTATPGLRLRVDDPHALKAVERWFDRLMEVLVPRQYTRGGPIILCQIENEHWASGVYAHDFHQQTLAAAATVRGIEVPQYTCVGAMPGRPELRNGWSGLAEKLLQTRRLWPDNPLIVSELWSGWFDSWSTSRQTRKTAAKLDMTLHQLTAVGAAGFSHWMWAGGTNFGSWGGRTVGGDLVFMTTSYDYDAPVSEYGELRAKALVARRHHLFLGSLGARLAPILADAVPGGLTVLSPPSVYGRSEPGTEPYRTVRASPNAPEAWRDFQATFLVNAGLEGQTYQVFLAHPARHLTVEVEPATIRPIFAHLPLHDQLRLVCHTGRVLGFWRYRERDLLIIYGQPGEQGMVELLDQRGEAPPIVTMTSPGLQASLHKYSIEVTYWINENPGILDLHCGARSLRLMFLTDAAAARCELLPDGSLQIPSPPAPLQETRLKLSTERFGVVEMITNEGWRNLTRPEPLERLGCDYGYGWYRATLELDAPLETRLVAPWLHDRGCLLVDGVDVGWFGVSHHGPRYTLPLKLEAGQHDVRLLVDNLGRFNYGLKLGELKGLLDTLYLDGEEQDLSHGWSALWQEVQFAGEAVAHAQPGAFRPDQDAVDLRHFAFSGPAVWLLRTLEVQPGRRYLLHITGDRSSGALFVNGEAIERFSRHRSGGFLKHDITDWLRPGANVLALFLQGYAGTPWQATLVSYPLKRPLKARWSFRAGVTPDLPAKASVTGPAFYRVAFARNELSARMVRLSLRLDGFAKGHIWLNGRNLARFWQPGPQEEYKVPVAWLLPENELWIFAETGTAAEVTLIAGGQNE</sequence>
<dbReference type="Pfam" id="PF21467">
    <property type="entry name" value="BetaGal_gal-bd"/>
    <property type="match status" value="1"/>
</dbReference>
<dbReference type="GO" id="GO:0005975">
    <property type="term" value="P:carbohydrate metabolic process"/>
    <property type="evidence" value="ECO:0007669"/>
    <property type="project" value="InterPro"/>
</dbReference>
<dbReference type="PANTHER" id="PTHR23421">
    <property type="entry name" value="BETA-GALACTOSIDASE RELATED"/>
    <property type="match status" value="1"/>
</dbReference>
<keyword evidence="2" id="KW-0378">Hydrolase</keyword>
<dbReference type="Pfam" id="PF01301">
    <property type="entry name" value="Glyco_hydro_35"/>
    <property type="match status" value="1"/>
</dbReference>
<dbReference type="Gene3D" id="3.20.20.80">
    <property type="entry name" value="Glycosidases"/>
    <property type="match status" value="1"/>
</dbReference>
<dbReference type="EMBL" id="LYXE01000157">
    <property type="protein sequence ID" value="PDV97227.1"/>
    <property type="molecule type" value="Genomic_DNA"/>
</dbReference>
<feature type="domain" description="Glycoside hydrolase 35 catalytic" evidence="5">
    <location>
        <begin position="12"/>
        <end position="312"/>
    </location>
</feature>
<dbReference type="SUPFAM" id="SSF51445">
    <property type="entry name" value="(Trans)glycosidases"/>
    <property type="match status" value="1"/>
</dbReference>
<feature type="domain" description="Beta-galactosidase galactose-binding" evidence="7">
    <location>
        <begin position="827"/>
        <end position="886"/>
    </location>
</feature>
<evidence type="ECO:0000259" key="7">
    <source>
        <dbReference type="Pfam" id="PF21467"/>
    </source>
</evidence>
<comment type="similarity">
    <text evidence="1 4">Belongs to the glycosyl hydrolase 35 family.</text>
</comment>
<reference evidence="8 9" key="1">
    <citation type="submission" date="2016-05" db="EMBL/GenBank/DDBJ databases">
        <authorList>
            <person name="Lavstsen T."/>
            <person name="Jespersen J.S."/>
        </authorList>
    </citation>
    <scope>NUCLEOTIDE SEQUENCE [LARGE SCALE GENOMIC DNA]</scope>
    <source>
        <strain evidence="8 9">B7-9</strain>
    </source>
</reference>
<dbReference type="GO" id="GO:0004553">
    <property type="term" value="F:hydrolase activity, hydrolyzing O-glycosyl compounds"/>
    <property type="evidence" value="ECO:0007669"/>
    <property type="project" value="InterPro"/>
</dbReference>
<gene>
    <name evidence="8" type="ORF">A9Q02_04790</name>
</gene>
<dbReference type="InterPro" id="IPR031330">
    <property type="entry name" value="Gly_Hdrlase_35_cat"/>
</dbReference>
<dbReference type="AlphaFoldDB" id="A0A2H3L257"/>
<evidence type="ECO:0000256" key="3">
    <source>
        <dbReference type="ARBA" id="ARBA00023295"/>
    </source>
</evidence>
<evidence type="ECO:0000256" key="4">
    <source>
        <dbReference type="RuleBase" id="RU003679"/>
    </source>
</evidence>
<dbReference type="Pfam" id="PF21317">
    <property type="entry name" value="BetaGal_ABD_1"/>
    <property type="match status" value="1"/>
</dbReference>
<dbReference type="InterPro" id="IPR048912">
    <property type="entry name" value="BetaGal1-like_ABD1"/>
</dbReference>
<protein>
    <submittedName>
        <fullName evidence="8">Beta-galactosidase</fullName>
    </submittedName>
</protein>
<dbReference type="PRINTS" id="PR00742">
    <property type="entry name" value="GLHYDRLASE35"/>
</dbReference>
<keyword evidence="9" id="KW-1185">Reference proteome</keyword>
<dbReference type="OrthoDB" id="9813184at2"/>
<evidence type="ECO:0000313" key="9">
    <source>
        <dbReference type="Proteomes" id="UP000220922"/>
    </source>
</evidence>
<accession>A0A2H3L257</accession>
<dbReference type="InterPro" id="IPR008979">
    <property type="entry name" value="Galactose-bd-like_sf"/>
</dbReference>
<feature type="domain" description="Beta-galactosidase 1-like first all-beta" evidence="6">
    <location>
        <begin position="567"/>
        <end position="670"/>
    </location>
</feature>
<comment type="caution">
    <text evidence="8">The sequence shown here is derived from an EMBL/GenBank/DDBJ whole genome shotgun (WGS) entry which is preliminary data.</text>
</comment>